<organism evidence="3 4">
    <name type="scientific">Melittangium boletus DSM 14713</name>
    <dbReference type="NCBI Taxonomy" id="1294270"/>
    <lineage>
        <taxon>Bacteria</taxon>
        <taxon>Pseudomonadati</taxon>
        <taxon>Myxococcota</taxon>
        <taxon>Myxococcia</taxon>
        <taxon>Myxococcales</taxon>
        <taxon>Cystobacterineae</taxon>
        <taxon>Archangiaceae</taxon>
        <taxon>Melittangium</taxon>
    </lineage>
</organism>
<feature type="chain" id="PRO_5012603214" description="Lipoprotein" evidence="2">
    <location>
        <begin position="23"/>
        <end position="233"/>
    </location>
</feature>
<dbReference type="KEGG" id="mbd:MEBOL_001319"/>
<evidence type="ECO:0008006" key="5">
    <source>
        <dbReference type="Google" id="ProtNLM"/>
    </source>
</evidence>
<dbReference type="RefSeq" id="WP_095976617.1">
    <property type="nucleotide sequence ID" value="NZ_CP022163.1"/>
</dbReference>
<evidence type="ECO:0000256" key="1">
    <source>
        <dbReference type="SAM" id="MobiDB-lite"/>
    </source>
</evidence>
<reference evidence="3 4" key="1">
    <citation type="submission" date="2017-06" db="EMBL/GenBank/DDBJ databases">
        <authorList>
            <person name="Kim H.J."/>
            <person name="Triplett B.A."/>
        </authorList>
    </citation>
    <scope>NUCLEOTIDE SEQUENCE [LARGE SCALE GENOMIC DNA]</scope>
    <source>
        <strain evidence="3 4">DSM 14713</strain>
    </source>
</reference>
<dbReference type="Proteomes" id="UP000217289">
    <property type="component" value="Chromosome"/>
</dbReference>
<evidence type="ECO:0000313" key="4">
    <source>
        <dbReference type="Proteomes" id="UP000217289"/>
    </source>
</evidence>
<feature type="region of interest" description="Disordered" evidence="1">
    <location>
        <begin position="22"/>
        <end position="41"/>
    </location>
</feature>
<sequence length="233" mass="25552">MSRRAWNALVLAGFVATGCGLATDSPIDPGTENDGGGEVRETRGSLLPWAEGNRWTYRVTEAGEVSEKETTVGPLEEAERAHRVTSRKSSGAITLSWQTVSGARVVRYREQSFEAGATTAKDEEWWNPAKLHVDLSPEHTVKGVSWVEIYQETKQKAGKTPSTETTRDLWTVLSEAESVTVPAGTFTAVVLRKTGTSKTKTYWFVRGIGKVKETGEETEELLSYEVAPEPSTD</sequence>
<gene>
    <name evidence="3" type="ORF">MEBOL_001319</name>
</gene>
<protein>
    <recommendedName>
        <fullName evidence="5">Lipoprotein</fullName>
    </recommendedName>
</protein>
<proteinExistence type="predicted"/>
<evidence type="ECO:0000256" key="2">
    <source>
        <dbReference type="SAM" id="SignalP"/>
    </source>
</evidence>
<evidence type="ECO:0000313" key="3">
    <source>
        <dbReference type="EMBL" id="ATB27874.1"/>
    </source>
</evidence>
<keyword evidence="4" id="KW-1185">Reference proteome</keyword>
<dbReference type="Gene3D" id="2.40.360.20">
    <property type="match status" value="1"/>
</dbReference>
<feature type="signal peptide" evidence="2">
    <location>
        <begin position="1"/>
        <end position="22"/>
    </location>
</feature>
<dbReference type="OrthoDB" id="5512323at2"/>
<name>A0A250I7N3_9BACT</name>
<accession>A0A250I7N3</accession>
<dbReference type="PROSITE" id="PS51257">
    <property type="entry name" value="PROKAR_LIPOPROTEIN"/>
    <property type="match status" value="1"/>
</dbReference>
<dbReference type="EMBL" id="CP022163">
    <property type="protein sequence ID" value="ATB27874.1"/>
    <property type="molecule type" value="Genomic_DNA"/>
</dbReference>
<dbReference type="AlphaFoldDB" id="A0A250I7N3"/>
<keyword evidence="2" id="KW-0732">Signal</keyword>